<dbReference type="EMBL" id="PXYI01000003">
    <property type="protein sequence ID" value="PSJ40578.1"/>
    <property type="molecule type" value="Genomic_DNA"/>
</dbReference>
<dbReference type="Proteomes" id="UP000241167">
    <property type="component" value="Unassembled WGS sequence"/>
</dbReference>
<dbReference type="InterPro" id="IPR039315">
    <property type="entry name" value="CheW"/>
</dbReference>
<dbReference type="GO" id="GO:0006935">
    <property type="term" value="P:chemotaxis"/>
    <property type="evidence" value="ECO:0007669"/>
    <property type="project" value="InterPro"/>
</dbReference>
<sequence>MNAHAGMLTIAAPAAVVARHAASVDDAGAAAGTCDAGVAEQVHDASGTADAWPVSLRENDAEDSAGTRARLPGGADAAASTAPDGVASQRPRSGSDEPPAAPVRAAAAETLDVGLMRLCGRDLALPADHVREVVPRPAMLQPVFTAGGAIGSIVIRGRVIPIVDLKPLLGFAAAQGDGAAASAATDSATATSANALTAPAATDAAGPEQAVIVVLRQGDALLGLLMDSVSGLARLRRDSLQACEIPGMPGQLVTRNFLHGEAVVGLVDPAAIFALPGIPHARETAPQDRGAAGGARRPIVLLSVAGAEIALDAGRVVATVPNAALRPGPVPSSTWVGVVDYLGREVPVVDDLALLGLSGRAGETGAEPIVLLRVEGDHLLGLKIDRVHRILQVPAADIRPLPPATAARLSLFSGAIVDPDGRESLLLAADALARSEALRTIGALSRIKGVAARGAGTAPSAIAAAKAAVPGLAAAGIAGSGAATTAQGASRPFLIFRLGDRHRAVPLTSVTQIIAFPAGASRLDVPGSGLFGLASHNGRPLPLVDLGSDGAPRDMDFAALGAVILVVDVDDAVTGCIVDELEMVADAVPQRRPALSAAEPGHFLEARIGGVARAVTICDLAEEARQRA</sequence>
<dbReference type="Gene3D" id="2.40.50.180">
    <property type="entry name" value="CheA-289, Domain 4"/>
    <property type="match status" value="2"/>
</dbReference>
<dbReference type="Pfam" id="PF01584">
    <property type="entry name" value="CheW"/>
    <property type="match status" value="3"/>
</dbReference>
<dbReference type="InterPro" id="IPR036061">
    <property type="entry name" value="CheW-like_dom_sf"/>
</dbReference>
<keyword evidence="4" id="KW-1185">Reference proteome</keyword>
<comment type="caution">
    <text evidence="3">The sequence shown here is derived from an EMBL/GenBank/DDBJ whole genome shotgun (WGS) entry which is preliminary data.</text>
</comment>
<evidence type="ECO:0000313" key="4">
    <source>
        <dbReference type="Proteomes" id="UP000241167"/>
    </source>
</evidence>
<protein>
    <recommendedName>
        <fullName evidence="2">CheW-like domain-containing protein</fullName>
    </recommendedName>
</protein>
<proteinExistence type="predicted"/>
<organism evidence="3 4">
    <name type="scientific">Allosphingosinicella deserti</name>
    <dbReference type="NCBI Taxonomy" id="2116704"/>
    <lineage>
        <taxon>Bacteria</taxon>
        <taxon>Pseudomonadati</taxon>
        <taxon>Pseudomonadota</taxon>
        <taxon>Alphaproteobacteria</taxon>
        <taxon>Sphingomonadales</taxon>
        <taxon>Sphingomonadaceae</taxon>
        <taxon>Allosphingosinicella</taxon>
    </lineage>
</organism>
<evidence type="ECO:0000259" key="2">
    <source>
        <dbReference type="PROSITE" id="PS50851"/>
    </source>
</evidence>
<dbReference type="GO" id="GO:0005829">
    <property type="term" value="C:cytosol"/>
    <property type="evidence" value="ECO:0007669"/>
    <property type="project" value="TreeGrafter"/>
</dbReference>
<dbReference type="InterPro" id="IPR002545">
    <property type="entry name" value="CheW-lke_dom"/>
</dbReference>
<dbReference type="SUPFAM" id="SSF50341">
    <property type="entry name" value="CheW-like"/>
    <property type="match status" value="3"/>
</dbReference>
<feature type="domain" description="CheW-like" evidence="2">
    <location>
        <begin position="490"/>
        <end position="628"/>
    </location>
</feature>
<name>A0A2P7QRG7_9SPHN</name>
<dbReference type="AlphaFoldDB" id="A0A2P7QRG7"/>
<feature type="domain" description="CheW-like" evidence="2">
    <location>
        <begin position="110"/>
        <end position="278"/>
    </location>
</feature>
<dbReference type="RefSeq" id="WP_106512730.1">
    <property type="nucleotide sequence ID" value="NZ_PXYI01000003.1"/>
</dbReference>
<dbReference type="PROSITE" id="PS50851">
    <property type="entry name" value="CHEW"/>
    <property type="match status" value="3"/>
</dbReference>
<dbReference type="SMART" id="SM00260">
    <property type="entry name" value="CheW"/>
    <property type="match status" value="2"/>
</dbReference>
<evidence type="ECO:0000256" key="1">
    <source>
        <dbReference type="SAM" id="MobiDB-lite"/>
    </source>
</evidence>
<dbReference type="OrthoDB" id="7794873at2"/>
<dbReference type="GO" id="GO:0007165">
    <property type="term" value="P:signal transduction"/>
    <property type="evidence" value="ECO:0007669"/>
    <property type="project" value="InterPro"/>
</dbReference>
<dbReference type="PANTHER" id="PTHR22617:SF23">
    <property type="entry name" value="CHEMOTAXIS PROTEIN CHEW"/>
    <property type="match status" value="1"/>
</dbReference>
<gene>
    <name evidence="3" type="ORF">C7I55_09635</name>
</gene>
<dbReference type="PANTHER" id="PTHR22617">
    <property type="entry name" value="CHEMOTAXIS SENSOR HISTIDINE KINASE-RELATED"/>
    <property type="match status" value="1"/>
</dbReference>
<feature type="domain" description="CheW-like" evidence="2">
    <location>
        <begin position="296"/>
        <end position="438"/>
    </location>
</feature>
<dbReference type="Gene3D" id="2.30.30.40">
    <property type="entry name" value="SH3 Domains"/>
    <property type="match status" value="1"/>
</dbReference>
<accession>A0A2P7QRG7</accession>
<reference evidence="3 4" key="1">
    <citation type="submission" date="2018-03" db="EMBL/GenBank/DDBJ databases">
        <title>The draft genome of Sphingosinicella sp. GL-C-18.</title>
        <authorList>
            <person name="Liu L."/>
            <person name="Li L."/>
            <person name="Liang L."/>
            <person name="Zhang X."/>
            <person name="Wang T."/>
        </authorList>
    </citation>
    <scope>NUCLEOTIDE SEQUENCE [LARGE SCALE GENOMIC DNA]</scope>
    <source>
        <strain evidence="3 4">GL-C-18</strain>
    </source>
</reference>
<evidence type="ECO:0000313" key="3">
    <source>
        <dbReference type="EMBL" id="PSJ40578.1"/>
    </source>
</evidence>
<feature type="region of interest" description="Disordered" evidence="1">
    <location>
        <begin position="45"/>
        <end position="103"/>
    </location>
</feature>